<dbReference type="EMBL" id="JAFBCG010000001">
    <property type="protein sequence ID" value="MBM7803662.1"/>
    <property type="molecule type" value="Genomic_DNA"/>
</dbReference>
<dbReference type="PANTHER" id="PTHR33630">
    <property type="entry name" value="CUTINASE RV1984C-RELATED-RELATED"/>
    <property type="match status" value="1"/>
</dbReference>
<evidence type="ECO:0000256" key="3">
    <source>
        <dbReference type="ARBA" id="ARBA00022801"/>
    </source>
</evidence>
<gene>
    <name evidence="6" type="ORF">JOE58_002913</name>
</gene>
<evidence type="ECO:0000256" key="2">
    <source>
        <dbReference type="ARBA" id="ARBA00022487"/>
    </source>
</evidence>
<feature type="signal peptide" evidence="5">
    <location>
        <begin position="1"/>
        <end position="29"/>
    </location>
</feature>
<dbReference type="Pfam" id="PF01083">
    <property type="entry name" value="Cutinase"/>
    <property type="match status" value="1"/>
</dbReference>
<name>A0ABS2RYY2_9MICO</name>
<evidence type="ECO:0000256" key="1">
    <source>
        <dbReference type="ARBA" id="ARBA00007534"/>
    </source>
</evidence>
<comment type="caution">
    <text evidence="6">The sequence shown here is derived from an EMBL/GenBank/DDBJ whole genome shotgun (WGS) entry which is preliminary data.</text>
</comment>
<evidence type="ECO:0000313" key="7">
    <source>
        <dbReference type="Proteomes" id="UP000746584"/>
    </source>
</evidence>
<sequence>MRKRSLAAAVLGALALVGSLLVAAPPAQALNDTGTGGVFVPATGRILDTQAGTGGYNTPMPAGTYRTIKVAGLFGLPDDGSVGAVSLNATVGASSGAGTLFGRPDADTGRTTMLIYSGVKGEFTSNTATLAVGADGTIQVMAETNARLILDVQGYYTANTDGTAAGGFVPVAKRIVDTRSGLGAAKATIAPGKSIDVQITGANGIPAGASGVVVNLIAINTTDSDGYLTPYATGSTKPQNALHYAPSVTTSMQAQVPVSSGGKITIANGSSTANLVIDLQGYFTAAGTNGAVFTPSYGRAYDSRASGNTALAKSETRLIQIAGQAGVPIMGSGITAVTLTLIVSHAGSAGCAQVYADGTSNPGTTAINFQADDIRTNTITVPLGANGKIALRNVADASNYIVDVQGWYTNPQAPTITCPSPYAAGSWATTVPSADITCTVITPAESSSNQQLTVNLDGDLDSLNDLSETASTSTSVTVPAQGGVHTIAVEVDDARGTTIATNAYSFGLGDWFSKTLTPTPADGAEADTAGSLSVAPANDNFGTDAQFDYVITNGTATNDPVADSGWVTGAFQIPATVMTAGTTYYWTVTVRGTSGGSTTVKTETSPTWSFIASTAPTAAISCPAPYTDGSWQRDALTSPVTCTVTAPSAYTTAAKLSVALDGNITDTQSLSSQGSTSTSVTIPAGAAAHSITATTSIDATGASTDSTSDFGSGLWSNANYVPSITGGANSNDSAPVLYTNTDGAPFTSSVVLQYTVSANQDGSGVIAQSDWSAQPLAVPDGTLINGQTYYWHAEAKGKLNDGSGDADTISPTWSFVATADPTLSASTQASTTTQSSSVQASATSSCPSWLFIGVRGTNEPAGSGKSRGGYGWTSGGLGEMEQVAKKLKRDQNATIESLKYPASWAGVVGPAYWNSVAAGQANLVAEVNAVAKSCSSTKIWLGGHSQGAHVVENTIASGKFSRTAKINFRGAVLAGNPTYDNSDKIDAPGNGTDNGPLHAWHHNINYYTAVNNKGKRVTQARSRCFRNDIFCQKWGMSLPVHNSYKNEPTPTNEEKWLRQFA</sequence>
<dbReference type="SMART" id="SM01110">
    <property type="entry name" value="Cutinase"/>
    <property type="match status" value="1"/>
</dbReference>
<comment type="similarity">
    <text evidence="1">Belongs to the cutinase family.</text>
</comment>
<protein>
    <recommendedName>
        <fullName evidence="8">Cutinase</fullName>
    </recommendedName>
</protein>
<dbReference type="PANTHER" id="PTHR33630:SF9">
    <property type="entry name" value="CUTINASE 4"/>
    <property type="match status" value="1"/>
</dbReference>
<dbReference type="SUPFAM" id="SSF53474">
    <property type="entry name" value="alpha/beta-Hydrolases"/>
    <property type="match status" value="1"/>
</dbReference>
<dbReference type="InterPro" id="IPR029058">
    <property type="entry name" value="AB_hydrolase_fold"/>
</dbReference>
<keyword evidence="4" id="KW-1015">Disulfide bond</keyword>
<keyword evidence="3" id="KW-0378">Hydrolase</keyword>
<dbReference type="Proteomes" id="UP000746584">
    <property type="component" value="Unassembled WGS sequence"/>
</dbReference>
<evidence type="ECO:0000256" key="5">
    <source>
        <dbReference type="SAM" id="SignalP"/>
    </source>
</evidence>
<keyword evidence="7" id="KW-1185">Reference proteome</keyword>
<evidence type="ECO:0000313" key="6">
    <source>
        <dbReference type="EMBL" id="MBM7803662.1"/>
    </source>
</evidence>
<dbReference type="RefSeq" id="WP_175327786.1">
    <property type="nucleotide sequence ID" value="NZ_JABMCD010000055.1"/>
</dbReference>
<accession>A0ABS2RYY2</accession>
<feature type="chain" id="PRO_5045327843" description="Cutinase" evidence="5">
    <location>
        <begin position="30"/>
        <end position="1061"/>
    </location>
</feature>
<keyword evidence="5" id="KW-0732">Signal</keyword>
<reference evidence="6 7" key="1">
    <citation type="submission" date="2021-01" db="EMBL/GenBank/DDBJ databases">
        <title>Sequencing the genomes of 1000 actinobacteria strains.</title>
        <authorList>
            <person name="Klenk H.-P."/>
        </authorList>
    </citation>
    <scope>NUCLEOTIDE SEQUENCE [LARGE SCALE GENOMIC DNA]</scope>
    <source>
        <strain evidence="6 7">DSM 20542</strain>
    </source>
</reference>
<dbReference type="Gene3D" id="3.40.50.1820">
    <property type="entry name" value="alpha/beta hydrolase"/>
    <property type="match status" value="1"/>
</dbReference>
<evidence type="ECO:0000256" key="4">
    <source>
        <dbReference type="ARBA" id="ARBA00023157"/>
    </source>
</evidence>
<dbReference type="InterPro" id="IPR000675">
    <property type="entry name" value="Cutinase/axe"/>
</dbReference>
<evidence type="ECO:0008006" key="8">
    <source>
        <dbReference type="Google" id="ProtNLM"/>
    </source>
</evidence>
<keyword evidence="2" id="KW-0719">Serine esterase</keyword>
<organism evidence="6 7">
    <name type="scientific">Curtobacterium luteum</name>
    <dbReference type="NCBI Taxonomy" id="33881"/>
    <lineage>
        <taxon>Bacteria</taxon>
        <taxon>Bacillati</taxon>
        <taxon>Actinomycetota</taxon>
        <taxon>Actinomycetes</taxon>
        <taxon>Micrococcales</taxon>
        <taxon>Microbacteriaceae</taxon>
        <taxon>Curtobacterium</taxon>
    </lineage>
</organism>
<proteinExistence type="inferred from homology"/>